<keyword evidence="4 8" id="KW-1133">Transmembrane helix</keyword>
<dbReference type="Gene3D" id="1.20.1640.10">
    <property type="entry name" value="Multidrug efflux transporter AcrB transmembrane domain"/>
    <property type="match status" value="2"/>
</dbReference>
<evidence type="ECO:0000256" key="4">
    <source>
        <dbReference type="ARBA" id="ARBA00022989"/>
    </source>
</evidence>
<feature type="transmembrane region" description="Helical" evidence="8">
    <location>
        <begin position="335"/>
        <end position="368"/>
    </location>
</feature>
<evidence type="ECO:0000256" key="6">
    <source>
        <dbReference type="SAM" id="Coils"/>
    </source>
</evidence>
<keyword evidence="11" id="KW-1185">Reference proteome</keyword>
<feature type="transmembrane region" description="Helical" evidence="8">
    <location>
        <begin position="733"/>
        <end position="754"/>
    </location>
</feature>
<dbReference type="PANTHER" id="PTHR33406">
    <property type="entry name" value="MEMBRANE PROTEIN MJ1562-RELATED"/>
    <property type="match status" value="1"/>
</dbReference>
<feature type="transmembrane region" description="Helical" evidence="8">
    <location>
        <begin position="388"/>
        <end position="406"/>
    </location>
</feature>
<evidence type="ECO:0000259" key="9">
    <source>
        <dbReference type="PROSITE" id="PS50156"/>
    </source>
</evidence>
<dbReference type="PANTHER" id="PTHR33406:SF13">
    <property type="entry name" value="MEMBRANE PROTEIN YDFJ"/>
    <property type="match status" value="1"/>
</dbReference>
<keyword evidence="3 8" id="KW-0812">Transmembrane</keyword>
<evidence type="ECO:0000256" key="2">
    <source>
        <dbReference type="ARBA" id="ARBA00022475"/>
    </source>
</evidence>
<evidence type="ECO:0000256" key="3">
    <source>
        <dbReference type="ARBA" id="ARBA00022692"/>
    </source>
</evidence>
<feature type="transmembrane region" description="Helical" evidence="8">
    <location>
        <begin position="462"/>
        <end position="490"/>
    </location>
</feature>
<feature type="transmembrane region" description="Helical" evidence="8">
    <location>
        <begin position="702"/>
        <end position="721"/>
    </location>
</feature>
<comment type="subcellular location">
    <subcellularLocation>
        <location evidence="1">Cell membrane</location>
        <topology evidence="1">Multi-pass membrane protein</topology>
    </subcellularLocation>
</comment>
<evidence type="ECO:0000256" key="1">
    <source>
        <dbReference type="ARBA" id="ARBA00004651"/>
    </source>
</evidence>
<proteinExistence type="predicted"/>
<dbReference type="EMBL" id="BAABKP010000001">
    <property type="protein sequence ID" value="GAA4788755.1"/>
    <property type="molecule type" value="Genomic_DNA"/>
</dbReference>
<feature type="transmembrane region" description="Helical" evidence="8">
    <location>
        <begin position="16"/>
        <end position="37"/>
    </location>
</feature>
<keyword evidence="6" id="KW-0175">Coiled coil</keyword>
<evidence type="ECO:0000256" key="8">
    <source>
        <dbReference type="SAM" id="Phobius"/>
    </source>
</evidence>
<organism evidence="10 11">
    <name type="scientific">Rothia endophytica</name>
    <dbReference type="NCBI Taxonomy" id="1324766"/>
    <lineage>
        <taxon>Bacteria</taxon>
        <taxon>Bacillati</taxon>
        <taxon>Actinomycetota</taxon>
        <taxon>Actinomycetes</taxon>
        <taxon>Micrococcales</taxon>
        <taxon>Micrococcaceae</taxon>
        <taxon>Rothia</taxon>
    </lineage>
</organism>
<feature type="transmembrane region" description="Helical" evidence="8">
    <location>
        <begin position="544"/>
        <end position="562"/>
    </location>
</feature>
<dbReference type="InterPro" id="IPR000731">
    <property type="entry name" value="SSD"/>
</dbReference>
<keyword evidence="2" id="KW-1003">Cell membrane</keyword>
<dbReference type="Proteomes" id="UP001500187">
    <property type="component" value="Unassembled WGS sequence"/>
</dbReference>
<dbReference type="PROSITE" id="PS50156">
    <property type="entry name" value="SSD"/>
    <property type="match status" value="1"/>
</dbReference>
<feature type="domain" description="SSD" evidence="9">
    <location>
        <begin position="360"/>
        <end position="484"/>
    </location>
</feature>
<name>A0ABP9B092_9MICC</name>
<keyword evidence="5 8" id="KW-0472">Membrane</keyword>
<feature type="transmembrane region" description="Helical" evidence="8">
    <location>
        <begin position="814"/>
        <end position="834"/>
    </location>
</feature>
<feature type="region of interest" description="Disordered" evidence="7">
    <location>
        <begin position="500"/>
        <end position="526"/>
    </location>
</feature>
<reference evidence="11" key="1">
    <citation type="journal article" date="2019" name="Int. J. Syst. Evol. Microbiol.">
        <title>The Global Catalogue of Microorganisms (GCM) 10K type strain sequencing project: providing services to taxonomists for standard genome sequencing and annotation.</title>
        <authorList>
            <consortium name="The Broad Institute Genomics Platform"/>
            <consortium name="The Broad Institute Genome Sequencing Center for Infectious Disease"/>
            <person name="Wu L."/>
            <person name="Ma J."/>
        </authorList>
    </citation>
    <scope>NUCLEOTIDE SEQUENCE [LARGE SCALE GENOMIC DNA]</scope>
    <source>
        <strain evidence="11">JCM 18541</strain>
    </source>
</reference>
<feature type="coiled-coil region" evidence="6">
    <location>
        <begin position="160"/>
        <end position="191"/>
    </location>
</feature>
<evidence type="ECO:0000313" key="11">
    <source>
        <dbReference type="Proteomes" id="UP001500187"/>
    </source>
</evidence>
<feature type="compositionally biased region" description="Low complexity" evidence="7">
    <location>
        <begin position="513"/>
        <end position="526"/>
    </location>
</feature>
<evidence type="ECO:0000256" key="5">
    <source>
        <dbReference type="ARBA" id="ARBA00023136"/>
    </source>
</evidence>
<sequence>MSQLLYRLGGFAARRAWAVIGIWVLILAGIGGSYAAFKGEMSNEITIPGTEAQLVQEELADTFDMNTNAATGSAIVQTQDGNEFTEEQKAALASSLTRVGELETVDSVTNPFETAAQIADGQAKIEEGRAQLESGSRDIESGQAEIDRNRPEAEKGIAALDAAQTDVDAGKAQLEDAQRQLDEARAGLEASNAPAEAFGEIEAQQTALDQQRAPLEEAQAEIDRNRTEAEAGIKALDDAQAALDQGRTDLETGTAELERNATLLDMTSDATSISEDGSTAIAGITFTKELTALSSEDLETVRSEMSTAAEDAGLKVTFDQTMQGVETHMNMTAEIIGVAIAFIILFIMLGTLVAAGLPILMALIGVGASALGTLALSGVIDMTSTTPTLGTMLGLAVGIDYTLFILNRHRNNLAQGMGIRPSIALATGTAGGAVVFAGITVMIALLGLNVVGIPFLSTMGNAAAFAVFIAVAVSVTFSPAVLSLIGWRLISKKHRAHLQKRAEQTASEDPSEAAASVRAEAHAAAQTHEEKKTGWIATVLKKPLLTIAAVVLALGALSLPVADMRLGLPDGSSQPTDSAANISYNLIADTFGEGRNGTVIAAARLPEGTTEDEAAALQVDIGQDILEQDHVVSVIPALIAEDHSAVLYQVVPAEGPNSESTTALVHELRALTLDTDRGQVNFGVTGQTAMNIDISENLYRVLPIYVGIVIGLSLLVLVLVFRSILVPVTATIGFLFSLLAALGATVAVFQWGWASELFGVSTPGPILSFLPILAVGILFGLAMDYQLFLVSGMKEAHSRGRGAQKAVVIGYHHGAKVVTAAALIMAGVFIGFVFSGDPMIASIGFILAAGVLFDAFLVRMTLIPALMYLLGERVWWIPSWLDKALPDLDVEGTKLEAKMTKAR</sequence>
<comment type="caution">
    <text evidence="10">The sequence shown here is derived from an EMBL/GenBank/DDBJ whole genome shotgun (WGS) entry which is preliminary data.</text>
</comment>
<evidence type="ECO:0000313" key="10">
    <source>
        <dbReference type="EMBL" id="GAA4788755.1"/>
    </source>
</evidence>
<feature type="transmembrane region" description="Helical" evidence="8">
    <location>
        <begin position="427"/>
        <end position="456"/>
    </location>
</feature>
<evidence type="ECO:0000256" key="7">
    <source>
        <dbReference type="SAM" id="MobiDB-lite"/>
    </source>
</evidence>
<dbReference type="Pfam" id="PF03176">
    <property type="entry name" value="MMPL"/>
    <property type="match status" value="2"/>
</dbReference>
<dbReference type="InterPro" id="IPR050545">
    <property type="entry name" value="Mycobact_MmpL"/>
</dbReference>
<dbReference type="InterPro" id="IPR004869">
    <property type="entry name" value="MMPL_dom"/>
</dbReference>
<dbReference type="RefSeq" id="WP_345443905.1">
    <property type="nucleotide sequence ID" value="NZ_BAABKP010000001.1"/>
</dbReference>
<dbReference type="SUPFAM" id="SSF82866">
    <property type="entry name" value="Multidrug efflux transporter AcrB transmembrane domain"/>
    <property type="match status" value="2"/>
</dbReference>
<gene>
    <name evidence="10" type="ORF">GCM10023352_03200</name>
</gene>
<feature type="transmembrane region" description="Helical" evidence="8">
    <location>
        <begin position="766"/>
        <end position="793"/>
    </location>
</feature>
<accession>A0ABP9B092</accession>
<feature type="transmembrane region" description="Helical" evidence="8">
    <location>
        <begin position="840"/>
        <end position="858"/>
    </location>
</feature>
<protein>
    <submittedName>
        <fullName evidence="10">MMPL family transporter</fullName>
    </submittedName>
</protein>